<evidence type="ECO:0000313" key="1">
    <source>
        <dbReference type="EMBL" id="GAI00151.1"/>
    </source>
</evidence>
<evidence type="ECO:0008006" key="2">
    <source>
        <dbReference type="Google" id="ProtNLM"/>
    </source>
</evidence>
<feature type="non-terminal residue" evidence="1">
    <location>
        <position position="156"/>
    </location>
</feature>
<dbReference type="CDD" id="cd07432">
    <property type="entry name" value="PHP_HisPPase"/>
    <property type="match status" value="1"/>
</dbReference>
<dbReference type="PANTHER" id="PTHR42924:SF3">
    <property type="entry name" value="POLYMERASE_HISTIDINOL PHOSPHATASE N-TERMINAL DOMAIN-CONTAINING PROTEIN"/>
    <property type="match status" value="1"/>
</dbReference>
<gene>
    <name evidence="1" type="ORF">S06H3_07729</name>
</gene>
<dbReference type="GO" id="GO:0004534">
    <property type="term" value="F:5'-3' RNA exonuclease activity"/>
    <property type="evidence" value="ECO:0007669"/>
    <property type="project" value="TreeGrafter"/>
</dbReference>
<dbReference type="PANTHER" id="PTHR42924">
    <property type="entry name" value="EXONUCLEASE"/>
    <property type="match status" value="1"/>
</dbReference>
<reference evidence="1" key="1">
    <citation type="journal article" date="2014" name="Front. Microbiol.">
        <title>High frequency of phylogenetically diverse reductive dehalogenase-homologous genes in deep subseafloor sedimentary metagenomes.</title>
        <authorList>
            <person name="Kawai M."/>
            <person name="Futagami T."/>
            <person name="Toyoda A."/>
            <person name="Takaki Y."/>
            <person name="Nishi S."/>
            <person name="Hori S."/>
            <person name="Arai W."/>
            <person name="Tsubouchi T."/>
            <person name="Morono Y."/>
            <person name="Uchiyama I."/>
            <person name="Ito T."/>
            <person name="Fujiyama A."/>
            <person name="Inagaki F."/>
            <person name="Takami H."/>
        </authorList>
    </citation>
    <scope>NUCLEOTIDE SEQUENCE</scope>
    <source>
        <strain evidence="1">Expedition CK06-06</strain>
    </source>
</reference>
<proteinExistence type="predicted"/>
<dbReference type="Gene3D" id="3.20.20.140">
    <property type="entry name" value="Metal-dependent hydrolases"/>
    <property type="match status" value="1"/>
</dbReference>
<dbReference type="InterPro" id="IPR052018">
    <property type="entry name" value="PHP_domain"/>
</dbReference>
<organism evidence="1">
    <name type="scientific">marine sediment metagenome</name>
    <dbReference type="NCBI Taxonomy" id="412755"/>
    <lineage>
        <taxon>unclassified sequences</taxon>
        <taxon>metagenomes</taxon>
        <taxon>ecological metagenomes</taxon>
    </lineage>
</organism>
<dbReference type="AlphaFoldDB" id="X1L2P0"/>
<dbReference type="EMBL" id="BARV01003167">
    <property type="protein sequence ID" value="GAI00151.1"/>
    <property type="molecule type" value="Genomic_DNA"/>
</dbReference>
<dbReference type="InterPro" id="IPR016195">
    <property type="entry name" value="Pol/histidinol_Pase-like"/>
</dbReference>
<name>X1L2P0_9ZZZZ</name>
<protein>
    <recommendedName>
        <fullName evidence="2">PHP domain-containing protein</fullName>
    </recommendedName>
</protein>
<dbReference type="GO" id="GO:0035312">
    <property type="term" value="F:5'-3' DNA exonuclease activity"/>
    <property type="evidence" value="ECO:0007669"/>
    <property type="project" value="TreeGrafter"/>
</dbReference>
<accession>X1L2P0</accession>
<dbReference type="SUPFAM" id="SSF89550">
    <property type="entry name" value="PHP domain-like"/>
    <property type="match status" value="1"/>
</dbReference>
<dbReference type="Pfam" id="PF13263">
    <property type="entry name" value="PHP_C"/>
    <property type="match status" value="1"/>
</dbReference>
<sequence>MQSIAPFLVIVAEEILTPDGEIMGMFLKEGIPSGLSVKETISRIKAQDALVSIPHPFDIFRRSALDGKIIEELAEQIDVIEVFNSRNLLYRSSAKAQIFAQKYGIPGSAGSDAHTHYEIGNAYVEMPEFNDKDDFLNALAKGRIFGRRTNPLVHLN</sequence>
<comment type="caution">
    <text evidence="1">The sequence shown here is derived from an EMBL/GenBank/DDBJ whole genome shotgun (WGS) entry which is preliminary data.</text>
</comment>